<dbReference type="Pfam" id="PF01593">
    <property type="entry name" value="Amino_oxidase"/>
    <property type="match status" value="1"/>
</dbReference>
<dbReference type="EC" id="1.13.12.3" evidence="3"/>
<protein>
    <recommendedName>
        <fullName evidence="4">Tryptophan 2-monooxygenase</fullName>
        <ecNumber evidence="3">1.13.12.3</ecNumber>
    </recommendedName>
</protein>
<dbReference type="AlphaFoldDB" id="A0A3E1NL45"/>
<evidence type="ECO:0000256" key="6">
    <source>
        <dbReference type="ARBA" id="ARBA00047321"/>
    </source>
</evidence>
<comment type="similarity">
    <text evidence="2">Belongs to the tryptophan 2-monooxygenase family.</text>
</comment>
<comment type="pathway">
    <text evidence="1">Plant hormone metabolism; auxin biosynthesis.</text>
</comment>
<evidence type="ECO:0000313" key="9">
    <source>
        <dbReference type="Proteomes" id="UP000261284"/>
    </source>
</evidence>
<comment type="catalytic activity">
    <reaction evidence="6">
        <text>L-tryptophan + O2 = indole-3-acetamide + CO2 + H2O</text>
        <dbReference type="Rhea" id="RHEA:16165"/>
        <dbReference type="ChEBI" id="CHEBI:15377"/>
        <dbReference type="ChEBI" id="CHEBI:15379"/>
        <dbReference type="ChEBI" id="CHEBI:16031"/>
        <dbReference type="ChEBI" id="CHEBI:16526"/>
        <dbReference type="ChEBI" id="CHEBI:57912"/>
        <dbReference type="EC" id="1.13.12.3"/>
    </reaction>
</comment>
<evidence type="ECO:0000256" key="4">
    <source>
        <dbReference type="ARBA" id="ARBA00017871"/>
    </source>
</evidence>
<evidence type="ECO:0000256" key="5">
    <source>
        <dbReference type="ARBA" id="ARBA00023070"/>
    </source>
</evidence>
<evidence type="ECO:0000256" key="1">
    <source>
        <dbReference type="ARBA" id="ARBA00004814"/>
    </source>
</evidence>
<dbReference type="SUPFAM" id="SSF54373">
    <property type="entry name" value="FAD-linked reductases, C-terminal domain"/>
    <property type="match status" value="1"/>
</dbReference>
<name>A0A3E1NL45_9BACT</name>
<dbReference type="InterPro" id="IPR002937">
    <property type="entry name" value="Amino_oxidase"/>
</dbReference>
<dbReference type="InterPro" id="IPR050281">
    <property type="entry name" value="Flavin_monoamine_oxidase"/>
</dbReference>
<organism evidence="8 9">
    <name type="scientific">Deminuibacter soli</name>
    <dbReference type="NCBI Taxonomy" id="2291815"/>
    <lineage>
        <taxon>Bacteria</taxon>
        <taxon>Pseudomonadati</taxon>
        <taxon>Bacteroidota</taxon>
        <taxon>Chitinophagia</taxon>
        <taxon>Chitinophagales</taxon>
        <taxon>Chitinophagaceae</taxon>
        <taxon>Deminuibacter</taxon>
    </lineage>
</organism>
<sequence>MVIWFNGCKTIRPSNKSNNQSITQMNNESIIIGAGAAGLLCALELARAGKKVTVLEANGTPGGRMHTLHGHGFTQPVEAGAEFIHGDLPVTLGLVKEAGLAIERAGGQMIQLDKGKLMPRSEGESDWDEMMEKMQSITGDMPFAAFLQQFFAGDEYTALRKQATRFAQGFDLADINRVSTKALAREWADEDDGHQHRIPAGYSALAVYLQQQAEQLGVVFHFNTVAQTITWQPGKVAVQTTDGVVYEAAQTVITIPVSLLSTGAAGTRAGAVQFQPALNQYHAAAADVGYGSVIKILLQFSEAFWLNIISRPGFFLTPYQVPTWWTQGDAAMPLLTGWLNGSQAGELLQATNEQLLTIALDSLSGAFAINRGQLQQRLTAWHVANWHTHPFAAGAYSYDTPETAQARNLLCTPVANTIYFAGEALYRGNVPGTVEAAFESARITAKQCLLSTI</sequence>
<comment type="caution">
    <text evidence="8">The sequence shown here is derived from an EMBL/GenBank/DDBJ whole genome shotgun (WGS) entry which is preliminary data.</text>
</comment>
<evidence type="ECO:0000256" key="3">
    <source>
        <dbReference type="ARBA" id="ARBA00012535"/>
    </source>
</evidence>
<dbReference type="PANTHER" id="PTHR10742:SF410">
    <property type="entry name" value="LYSINE-SPECIFIC HISTONE DEMETHYLASE 2"/>
    <property type="match status" value="1"/>
</dbReference>
<dbReference type="Gene3D" id="3.50.50.60">
    <property type="entry name" value="FAD/NAD(P)-binding domain"/>
    <property type="match status" value="1"/>
</dbReference>
<dbReference type="SUPFAM" id="SSF51905">
    <property type="entry name" value="FAD/NAD(P)-binding domain"/>
    <property type="match status" value="1"/>
</dbReference>
<dbReference type="Proteomes" id="UP000261284">
    <property type="component" value="Unassembled WGS sequence"/>
</dbReference>
<dbReference type="InterPro" id="IPR036188">
    <property type="entry name" value="FAD/NAD-bd_sf"/>
</dbReference>
<evidence type="ECO:0000313" key="8">
    <source>
        <dbReference type="EMBL" id="RFM28564.1"/>
    </source>
</evidence>
<gene>
    <name evidence="8" type="ORF">DXN05_07115</name>
</gene>
<dbReference type="EMBL" id="QTJU01000002">
    <property type="protein sequence ID" value="RFM28564.1"/>
    <property type="molecule type" value="Genomic_DNA"/>
</dbReference>
<dbReference type="PANTHER" id="PTHR10742">
    <property type="entry name" value="FLAVIN MONOAMINE OXIDASE"/>
    <property type="match status" value="1"/>
</dbReference>
<keyword evidence="9" id="KW-1185">Reference proteome</keyword>
<feature type="domain" description="Amine oxidase" evidence="7">
    <location>
        <begin position="37"/>
        <end position="449"/>
    </location>
</feature>
<accession>A0A3E1NL45</accession>
<dbReference type="GO" id="GO:0050361">
    <property type="term" value="F:tryptophan 2-monooxygenase activity"/>
    <property type="evidence" value="ECO:0007669"/>
    <property type="project" value="UniProtKB-EC"/>
</dbReference>
<evidence type="ECO:0000256" key="2">
    <source>
        <dbReference type="ARBA" id="ARBA00005833"/>
    </source>
</evidence>
<dbReference type="GO" id="GO:0009851">
    <property type="term" value="P:auxin biosynthetic process"/>
    <property type="evidence" value="ECO:0007669"/>
    <property type="project" value="UniProtKB-KW"/>
</dbReference>
<evidence type="ECO:0000259" key="7">
    <source>
        <dbReference type="Pfam" id="PF01593"/>
    </source>
</evidence>
<proteinExistence type="inferred from homology"/>
<reference evidence="8 9" key="1">
    <citation type="submission" date="2018-08" db="EMBL/GenBank/DDBJ databases">
        <title>Chitinophagaceae sp. K23C18032701, a novel bacterium isolated from forest soil.</title>
        <authorList>
            <person name="Wang C."/>
        </authorList>
    </citation>
    <scope>NUCLEOTIDE SEQUENCE [LARGE SCALE GENOMIC DNA]</scope>
    <source>
        <strain evidence="8 9">K23C18032701</strain>
    </source>
</reference>
<keyword evidence="5" id="KW-0073">Auxin biosynthesis</keyword>